<dbReference type="Pfam" id="PF04750">
    <property type="entry name" value="Far-17a_AIG1"/>
    <property type="match status" value="1"/>
</dbReference>
<evidence type="ECO:0000256" key="3">
    <source>
        <dbReference type="ARBA" id="ARBA00022989"/>
    </source>
</evidence>
<keyword evidence="2 5" id="KW-0812">Transmembrane</keyword>
<evidence type="ECO:0000313" key="7">
    <source>
        <dbReference type="Proteomes" id="UP001358417"/>
    </source>
</evidence>
<keyword evidence="4 5" id="KW-0472">Membrane</keyword>
<dbReference type="Proteomes" id="UP001358417">
    <property type="component" value="Unassembled WGS sequence"/>
</dbReference>
<feature type="transmembrane region" description="Helical" evidence="5">
    <location>
        <begin position="210"/>
        <end position="231"/>
    </location>
</feature>
<sequence length="246" mass="27222">MSTTKKPRSKSEQALDALIRQHPLQRLQSPSRTISAIVHTLGLASFAYSFDYLVSHPNEINQAYGWHFQYLTIIGLSLATLTFTLGIAADTMLSRALFAAKNTLSMCAAPMEILISTLYWGLRAIDPALVVPPELELPLAADLGFHLAPTLFLLADLLLLSPPWTIAALPATLLSTVIAFLYWFWIEWCFTRNGFYPYPLFELLGYEQRLALFAGCAVVMAAITVAVKWVYGRVNGVGSERPGKVN</sequence>
<evidence type="ECO:0000256" key="2">
    <source>
        <dbReference type="ARBA" id="ARBA00022692"/>
    </source>
</evidence>
<evidence type="ECO:0000256" key="4">
    <source>
        <dbReference type="ARBA" id="ARBA00023136"/>
    </source>
</evidence>
<evidence type="ECO:0000256" key="5">
    <source>
        <dbReference type="SAM" id="Phobius"/>
    </source>
</evidence>
<reference evidence="6 7" key="1">
    <citation type="submission" date="2023-08" db="EMBL/GenBank/DDBJ databases">
        <title>Black Yeasts Isolated from many extreme environments.</title>
        <authorList>
            <person name="Coleine C."/>
            <person name="Stajich J.E."/>
            <person name="Selbmann L."/>
        </authorList>
    </citation>
    <scope>NUCLEOTIDE SEQUENCE [LARGE SCALE GENOMIC DNA]</scope>
    <source>
        <strain evidence="6 7">CCFEE 5792</strain>
    </source>
</reference>
<keyword evidence="3 5" id="KW-1133">Transmembrane helix</keyword>
<dbReference type="AlphaFoldDB" id="A0AAV9MV09"/>
<dbReference type="GeneID" id="89977477"/>
<dbReference type="GO" id="GO:0016020">
    <property type="term" value="C:membrane"/>
    <property type="evidence" value="ECO:0007669"/>
    <property type="project" value="InterPro"/>
</dbReference>
<feature type="transmembrane region" description="Helical" evidence="5">
    <location>
        <begin position="167"/>
        <end position="186"/>
    </location>
</feature>
<dbReference type="InterPro" id="IPR006838">
    <property type="entry name" value="ADTRP_AIG1"/>
</dbReference>
<proteinExistence type="predicted"/>
<keyword evidence="7" id="KW-1185">Reference proteome</keyword>
<evidence type="ECO:0008006" key="8">
    <source>
        <dbReference type="Google" id="ProtNLM"/>
    </source>
</evidence>
<name>A0AAV9MV09_9EURO</name>
<dbReference type="RefSeq" id="XP_064701083.1">
    <property type="nucleotide sequence ID" value="XM_064852858.1"/>
</dbReference>
<protein>
    <recommendedName>
        <fullName evidence="8">Integral membrane protein</fullName>
    </recommendedName>
</protein>
<comment type="caution">
    <text evidence="6">The sequence shown here is derived from an EMBL/GenBank/DDBJ whole genome shotgun (WGS) entry which is preliminary data.</text>
</comment>
<dbReference type="PANTHER" id="PTHR10989:SF16">
    <property type="entry name" value="AT02829P-RELATED"/>
    <property type="match status" value="1"/>
</dbReference>
<feature type="transmembrane region" description="Helical" evidence="5">
    <location>
        <begin position="70"/>
        <end position="91"/>
    </location>
</feature>
<organism evidence="6 7">
    <name type="scientific">Exophiala bonariae</name>
    <dbReference type="NCBI Taxonomy" id="1690606"/>
    <lineage>
        <taxon>Eukaryota</taxon>
        <taxon>Fungi</taxon>
        <taxon>Dikarya</taxon>
        <taxon>Ascomycota</taxon>
        <taxon>Pezizomycotina</taxon>
        <taxon>Eurotiomycetes</taxon>
        <taxon>Chaetothyriomycetidae</taxon>
        <taxon>Chaetothyriales</taxon>
        <taxon>Herpotrichiellaceae</taxon>
        <taxon>Exophiala</taxon>
    </lineage>
</organism>
<evidence type="ECO:0000313" key="6">
    <source>
        <dbReference type="EMBL" id="KAK5045454.1"/>
    </source>
</evidence>
<accession>A0AAV9MV09</accession>
<gene>
    <name evidence="6" type="ORF">LTR84_009318</name>
</gene>
<comment type="subcellular location">
    <subcellularLocation>
        <location evidence="1">Endomembrane system</location>
        <topology evidence="1">Multi-pass membrane protein</topology>
    </subcellularLocation>
</comment>
<evidence type="ECO:0000256" key="1">
    <source>
        <dbReference type="ARBA" id="ARBA00004127"/>
    </source>
</evidence>
<dbReference type="GO" id="GO:0012505">
    <property type="term" value="C:endomembrane system"/>
    <property type="evidence" value="ECO:0007669"/>
    <property type="project" value="UniProtKB-SubCell"/>
</dbReference>
<dbReference type="EMBL" id="JAVRRD010000037">
    <property type="protein sequence ID" value="KAK5045454.1"/>
    <property type="molecule type" value="Genomic_DNA"/>
</dbReference>
<dbReference type="PANTHER" id="PTHR10989">
    <property type="entry name" value="ANDROGEN-INDUCED PROTEIN 1-RELATED"/>
    <property type="match status" value="1"/>
</dbReference>